<dbReference type="AlphaFoldDB" id="A0A367KRJ3"/>
<evidence type="ECO:0000313" key="1">
    <source>
        <dbReference type="EMBL" id="RCI04823.1"/>
    </source>
</evidence>
<accession>A0A367KRJ3</accession>
<reference evidence="1 2" key="1">
    <citation type="journal article" date="2018" name="G3 (Bethesda)">
        <title>Phylogenetic and Phylogenomic Definition of Rhizopus Species.</title>
        <authorList>
            <person name="Gryganskyi A.P."/>
            <person name="Golan J."/>
            <person name="Dolatabadi S."/>
            <person name="Mondo S."/>
            <person name="Robb S."/>
            <person name="Idnurm A."/>
            <person name="Muszewska A."/>
            <person name="Steczkiewicz K."/>
            <person name="Masonjones S."/>
            <person name="Liao H.L."/>
            <person name="Gajdeczka M.T."/>
            <person name="Anike F."/>
            <person name="Vuek A."/>
            <person name="Anishchenko I.M."/>
            <person name="Voigt K."/>
            <person name="de Hoog G.S."/>
            <person name="Smith M.E."/>
            <person name="Heitman J."/>
            <person name="Vilgalys R."/>
            <person name="Stajich J.E."/>
        </authorList>
    </citation>
    <scope>NUCLEOTIDE SEQUENCE [LARGE SCALE GENOMIC DNA]</scope>
    <source>
        <strain evidence="1 2">LSU 92-RS-03</strain>
    </source>
</reference>
<dbReference type="PANTHER" id="PTHR34724">
    <property type="entry name" value="OS12G0596101 PROTEIN"/>
    <property type="match status" value="1"/>
</dbReference>
<gene>
    <name evidence="1" type="ORF">CU098_007038</name>
</gene>
<dbReference type="Proteomes" id="UP000253551">
    <property type="component" value="Unassembled WGS sequence"/>
</dbReference>
<comment type="caution">
    <text evidence="1">The sequence shown here is derived from an EMBL/GenBank/DDBJ whole genome shotgun (WGS) entry which is preliminary data.</text>
</comment>
<dbReference type="OrthoDB" id="2201445at2759"/>
<name>A0A367KRJ3_RHIST</name>
<dbReference type="EMBL" id="PJQM01000566">
    <property type="protein sequence ID" value="RCI04823.1"/>
    <property type="molecule type" value="Genomic_DNA"/>
</dbReference>
<organism evidence="1 2">
    <name type="scientific">Rhizopus stolonifer</name>
    <name type="common">Rhizopus nigricans</name>
    <dbReference type="NCBI Taxonomy" id="4846"/>
    <lineage>
        <taxon>Eukaryota</taxon>
        <taxon>Fungi</taxon>
        <taxon>Fungi incertae sedis</taxon>
        <taxon>Mucoromycota</taxon>
        <taxon>Mucoromycotina</taxon>
        <taxon>Mucoromycetes</taxon>
        <taxon>Mucorales</taxon>
        <taxon>Mucorineae</taxon>
        <taxon>Rhizopodaceae</taxon>
        <taxon>Rhizopus</taxon>
    </lineage>
</organism>
<sequence length="54" mass="6188">MCRRVTCPECKKYTWAGCGQHIDQALAGLKDEEICKCKETKHTEHIPTLVKLNE</sequence>
<proteinExistence type="predicted"/>
<dbReference type="PANTHER" id="PTHR34724:SF2">
    <property type="entry name" value="OS12G0596101 PROTEIN"/>
    <property type="match status" value="1"/>
</dbReference>
<protein>
    <submittedName>
        <fullName evidence="1">Uncharacterized protein</fullName>
    </submittedName>
</protein>
<evidence type="ECO:0000313" key="2">
    <source>
        <dbReference type="Proteomes" id="UP000253551"/>
    </source>
</evidence>
<keyword evidence="2" id="KW-1185">Reference proteome</keyword>
<dbReference type="STRING" id="4846.A0A367KRJ3"/>